<dbReference type="Proteomes" id="UP001139150">
    <property type="component" value="Unassembled WGS sequence"/>
</dbReference>
<sequence>MRTEDSINIIKELEEMNAINLLPKPEQFVYKLARYFEKENLTNYGTIYDFEGNSPIETTAKRLYKSIDEIEAIYYNANKMIEELFVN</sequence>
<organism evidence="1 2">
    <name type="scientific">Halalkalibacter alkaliphilus</name>
    <dbReference type="NCBI Taxonomy" id="2917993"/>
    <lineage>
        <taxon>Bacteria</taxon>
        <taxon>Bacillati</taxon>
        <taxon>Bacillota</taxon>
        <taxon>Bacilli</taxon>
        <taxon>Bacillales</taxon>
        <taxon>Bacillaceae</taxon>
        <taxon>Halalkalibacter</taxon>
    </lineage>
</organism>
<evidence type="ECO:0000313" key="1">
    <source>
        <dbReference type="EMBL" id="MCL7748033.1"/>
    </source>
</evidence>
<evidence type="ECO:0000313" key="2">
    <source>
        <dbReference type="Proteomes" id="UP001139150"/>
    </source>
</evidence>
<dbReference type="RefSeq" id="WP_250096926.1">
    <property type="nucleotide sequence ID" value="NZ_JAKRYL010000012.1"/>
</dbReference>
<name>A0A9X2CTM8_9BACI</name>
<gene>
    <name evidence="1" type="ORF">MF646_12955</name>
</gene>
<keyword evidence="2" id="KW-1185">Reference proteome</keyword>
<proteinExistence type="predicted"/>
<protein>
    <submittedName>
        <fullName evidence="1">Uncharacterized protein</fullName>
    </submittedName>
</protein>
<reference evidence="1" key="1">
    <citation type="submission" date="2022-02" db="EMBL/GenBank/DDBJ databases">
        <title>Halalkalibacter sp. nov. isolated from Lonar Lake, India.</title>
        <authorList>
            <person name="Joshi A."/>
            <person name="Thite S."/>
            <person name="Lodha T."/>
        </authorList>
    </citation>
    <scope>NUCLEOTIDE SEQUENCE</scope>
    <source>
        <strain evidence="1">MEB205</strain>
    </source>
</reference>
<accession>A0A9X2CTM8</accession>
<dbReference type="EMBL" id="JAKRYL010000012">
    <property type="protein sequence ID" value="MCL7748033.1"/>
    <property type="molecule type" value="Genomic_DNA"/>
</dbReference>
<dbReference type="AlphaFoldDB" id="A0A9X2CTM8"/>
<comment type="caution">
    <text evidence="1">The sequence shown here is derived from an EMBL/GenBank/DDBJ whole genome shotgun (WGS) entry which is preliminary data.</text>
</comment>